<feature type="repeat" description="RCC1" evidence="2">
    <location>
        <begin position="489"/>
        <end position="559"/>
    </location>
</feature>
<dbReference type="Pfam" id="PF00415">
    <property type="entry name" value="RCC1"/>
    <property type="match status" value="1"/>
</dbReference>
<evidence type="ECO:0000256" key="1">
    <source>
        <dbReference type="ARBA" id="ARBA00022737"/>
    </source>
</evidence>
<feature type="compositionally biased region" description="Basic residues" evidence="3">
    <location>
        <begin position="842"/>
        <end position="862"/>
    </location>
</feature>
<feature type="compositionally biased region" description="Acidic residues" evidence="3">
    <location>
        <begin position="776"/>
        <end position="804"/>
    </location>
</feature>
<dbReference type="InterPro" id="IPR000408">
    <property type="entry name" value="Reg_chr_condens"/>
</dbReference>
<dbReference type="InParanoid" id="A0A077ZR61"/>
<dbReference type="InterPro" id="IPR009091">
    <property type="entry name" value="RCC1/BLIP-II"/>
</dbReference>
<dbReference type="OrthoDB" id="10256179at2759"/>
<feature type="repeat" description="RCC1" evidence="2">
    <location>
        <begin position="1209"/>
        <end position="1299"/>
    </location>
</feature>
<sequence length="1377" mass="159583">MVIPESFQYILKHDYPSPQKLYLSYKKALDEDLLFSFLLNKKQYLKFAAKHYTLTEEYLIKEIFSIFKVKNEAHNINVINMLEVFTALTILADFGCNGLENIASNSDQIEHKINLLILLFTFREQQSLNISEVIIMAKTCLSCMNKMYPEAEVFKNKQVQEEIKNLMIDLFLQRIEDTIRAEKTQSRQNANERQKQSQKVEPMVERAANVGLMKKYSPVSEMVPSSGFGSPFGQQQQQKKRGYDPEHQHETLEEKKDRLFKWNQYQNVKLTQEFIKEQLVENLNILRFVNLFETFNQTIMIWGSNESYQLGLLIKKDFAKFYSKDQDTQESLKKKQDLILQQILDIKARNQQQSQSSELQNHTNLPDSKESMIEIQVLLQQWQDTLMNQQTNNENFTLKISHQNYERKIFFEKPQLLMSFLNTRIIQIQANERFTLILSQSGKVYSLGHDMRLVKQDHEFGIPRLLQIKQQIVSVKLGHDHALLLDENSNLYSFGSNMYGQLGIHDKAILEYQYHPLTRKKLFYTDQPLPVKFFNEALNDIHIKQVECGEQFSIIIDQLGNIYSFGKASNGQLGIILQKGTIKNVLKDDNALYSRAIQKLETLDKNDQVDLVKVGGQHVYALTRNKNLYFWGFNQKGLNCENNSEQNYQLFNSIQDLRDSQENIRNAELQLFRYIHKSQSHDSHRKFNYIGIYTRKSICRQNLKFLIVSMAVVQMHAIHVYEESNFKSVKDIKDVLDLSQNEKVGFINDFDLPYCYTKTKFPKLKKKKKGKKNVDGDDDSDEDGEGEEEDGKDDEEEEDEEDEEGSQRSGDENEDDAQDGNQRRGDGSDDDDDEDDEGDGKKKPKKKKRKSKHNKRKSRKKRGSDDEGNESDVEKPKELSPKQVREKEVQVFVQTLNVKKAHFKEIEQKFKEMPVVCELDEEYEITLEDQVSRRPSENQGSSHALQVNPKQEQRRSSFAKPKKKETETSDEEDQPPKKVAKKSIKDKDSESESEEEEKDESSKTSKKDKKKSKKKKKGDDDSDGSDANSLDKSSKDGSDQSDDDSEDQSDGSDEDESDEDESESQEEESEEEDEYIQKEKSYNNPSEPEMKKHFNKLDCKTIFENKVLFVNFLADDCYQFLKKMVSLIELYCTQLNILIISLPQNATCIDTYYAQLLCKLCYFKGGELQIFFIKYDDKTELINKVFKREPKKFTQQSDVKIRLQYSQKTQLYAWGCADYGKLGVTNKLKDLLANRKFQQETRYIWAQKDKHSDSMDQLSGGKNLLGIYTSSPQPIVALLGVQIQDVALGMDHCLALSSDGTVYAWGDNRKNQLGIDIKTIQEMEEQDAENEAENIDTKLTQNKQEYVGVPTPIEQINGRVNFVSCGSYTSFASVDIS</sequence>
<feature type="region of interest" description="Disordered" evidence="3">
    <location>
        <begin position="928"/>
        <end position="1089"/>
    </location>
</feature>
<feature type="region of interest" description="Disordered" evidence="3">
    <location>
        <begin position="227"/>
        <end position="250"/>
    </location>
</feature>
<feature type="compositionally biased region" description="Polar residues" evidence="3">
    <location>
        <begin position="937"/>
        <end position="950"/>
    </location>
</feature>
<feature type="compositionally biased region" description="Basic residues" evidence="3">
    <location>
        <begin position="1006"/>
        <end position="1016"/>
    </location>
</feature>
<feature type="compositionally biased region" description="Acidic residues" evidence="3">
    <location>
        <begin position="1039"/>
        <end position="1074"/>
    </location>
</feature>
<gene>
    <name evidence="4" type="primary">Contig12543.g13389</name>
    <name evidence="4" type="ORF">STYLEM_1342</name>
</gene>
<keyword evidence="5" id="KW-1185">Reference proteome</keyword>
<dbReference type="Pfam" id="PF13540">
    <property type="entry name" value="RCC1_2"/>
    <property type="match status" value="1"/>
</dbReference>
<keyword evidence="1" id="KW-0677">Repeat</keyword>
<protein>
    <recommendedName>
        <fullName evidence="6">Regulator of chromosome condensation 1/beta-lactamase-inhibitor protein II</fullName>
    </recommendedName>
</protein>
<feature type="compositionally biased region" description="Basic and acidic residues" evidence="3">
    <location>
        <begin position="872"/>
        <end position="886"/>
    </location>
</feature>
<evidence type="ECO:0000313" key="4">
    <source>
        <dbReference type="EMBL" id="CDW72382.1"/>
    </source>
</evidence>
<dbReference type="SUPFAM" id="SSF50985">
    <property type="entry name" value="RCC1/BLIP-II"/>
    <property type="match status" value="2"/>
</dbReference>
<feature type="compositionally biased region" description="Acidic residues" evidence="3">
    <location>
        <begin position="828"/>
        <end position="838"/>
    </location>
</feature>
<organism evidence="4 5">
    <name type="scientific">Stylonychia lemnae</name>
    <name type="common">Ciliate</name>
    <dbReference type="NCBI Taxonomy" id="5949"/>
    <lineage>
        <taxon>Eukaryota</taxon>
        <taxon>Sar</taxon>
        <taxon>Alveolata</taxon>
        <taxon>Ciliophora</taxon>
        <taxon>Intramacronucleata</taxon>
        <taxon>Spirotrichea</taxon>
        <taxon>Stichotrichia</taxon>
        <taxon>Sporadotrichida</taxon>
        <taxon>Oxytrichidae</taxon>
        <taxon>Stylonychinae</taxon>
        <taxon>Stylonychia</taxon>
    </lineage>
</organism>
<evidence type="ECO:0000256" key="3">
    <source>
        <dbReference type="SAM" id="MobiDB-lite"/>
    </source>
</evidence>
<evidence type="ECO:0008006" key="6">
    <source>
        <dbReference type="Google" id="ProtNLM"/>
    </source>
</evidence>
<feature type="compositionally biased region" description="Low complexity" evidence="3">
    <location>
        <begin position="227"/>
        <end position="237"/>
    </location>
</feature>
<dbReference type="Gene3D" id="2.130.10.30">
    <property type="entry name" value="Regulator of chromosome condensation 1/beta-lactamase-inhibitor protein II"/>
    <property type="match status" value="2"/>
</dbReference>
<dbReference type="EMBL" id="CCKQ01001284">
    <property type="protein sequence ID" value="CDW72382.1"/>
    <property type="molecule type" value="Genomic_DNA"/>
</dbReference>
<feature type="compositionally biased region" description="Basic and acidic residues" evidence="3">
    <location>
        <begin position="241"/>
        <end position="250"/>
    </location>
</feature>
<evidence type="ECO:0000313" key="5">
    <source>
        <dbReference type="Proteomes" id="UP000039865"/>
    </source>
</evidence>
<reference evidence="4 5" key="1">
    <citation type="submission" date="2014-06" db="EMBL/GenBank/DDBJ databases">
        <authorList>
            <person name="Swart Estienne"/>
        </authorList>
    </citation>
    <scope>NUCLEOTIDE SEQUENCE [LARGE SCALE GENOMIC DNA]</scope>
    <source>
        <strain evidence="4 5">130c</strain>
    </source>
</reference>
<evidence type="ECO:0000256" key="2">
    <source>
        <dbReference type="PROSITE-ProRule" id="PRU00235"/>
    </source>
</evidence>
<proteinExistence type="predicted"/>
<dbReference type="PROSITE" id="PS50012">
    <property type="entry name" value="RCC1_3"/>
    <property type="match status" value="5"/>
</dbReference>
<feature type="repeat" description="RCC1" evidence="2">
    <location>
        <begin position="560"/>
        <end position="625"/>
    </location>
</feature>
<dbReference type="PANTHER" id="PTHR22872">
    <property type="entry name" value="BTK-BINDING PROTEIN-RELATED"/>
    <property type="match status" value="1"/>
</dbReference>
<feature type="repeat" description="RCC1" evidence="2">
    <location>
        <begin position="442"/>
        <end position="488"/>
    </location>
</feature>
<dbReference type="Proteomes" id="UP000039865">
    <property type="component" value="Unassembled WGS sequence"/>
</dbReference>
<name>A0A077ZR61_STYLE</name>
<feature type="region of interest" description="Disordered" evidence="3">
    <location>
        <begin position="766"/>
        <end position="886"/>
    </location>
</feature>
<dbReference type="InterPro" id="IPR051625">
    <property type="entry name" value="Signaling_Regulatory_Domain"/>
</dbReference>
<accession>A0A077ZR61</accession>
<feature type="repeat" description="RCC1" evidence="2">
    <location>
        <begin position="1300"/>
        <end position="1376"/>
    </location>
</feature>